<proteinExistence type="predicted"/>
<dbReference type="GO" id="GO:0009897">
    <property type="term" value="C:external side of plasma membrane"/>
    <property type="evidence" value="ECO:0007669"/>
    <property type="project" value="TreeGrafter"/>
</dbReference>
<organism evidence="21 22">
    <name type="scientific">Clupea harengus</name>
    <name type="common">Atlantic herring</name>
    <dbReference type="NCBI Taxonomy" id="7950"/>
    <lineage>
        <taxon>Eukaryota</taxon>
        <taxon>Metazoa</taxon>
        <taxon>Chordata</taxon>
        <taxon>Craniata</taxon>
        <taxon>Vertebrata</taxon>
        <taxon>Euteleostomi</taxon>
        <taxon>Actinopterygii</taxon>
        <taxon>Neopterygii</taxon>
        <taxon>Teleostei</taxon>
        <taxon>Clupei</taxon>
        <taxon>Clupeiformes</taxon>
        <taxon>Clupeoidei</taxon>
        <taxon>Clupeidae</taxon>
        <taxon>Clupea</taxon>
    </lineage>
</organism>
<dbReference type="RefSeq" id="XP_031419879.1">
    <property type="nucleotide sequence ID" value="XM_031564019.2"/>
</dbReference>
<evidence type="ECO:0000313" key="21">
    <source>
        <dbReference type="Proteomes" id="UP000515152"/>
    </source>
</evidence>
<evidence type="ECO:0000256" key="5">
    <source>
        <dbReference type="ARBA" id="ARBA00022553"/>
    </source>
</evidence>
<evidence type="ECO:0000256" key="4">
    <source>
        <dbReference type="ARBA" id="ARBA00022475"/>
    </source>
</evidence>
<feature type="transmembrane region" description="Helical" evidence="18">
    <location>
        <begin position="600"/>
        <end position="619"/>
    </location>
</feature>
<evidence type="ECO:0000256" key="13">
    <source>
        <dbReference type="ARBA" id="ARBA00023157"/>
    </source>
</evidence>
<comment type="subcellular location">
    <subcellularLocation>
        <location evidence="2">Cell junction</location>
    </subcellularLocation>
    <subcellularLocation>
        <location evidence="1">Cell membrane</location>
        <topology evidence="1">Single-pass type I membrane protein</topology>
    </subcellularLocation>
    <subcellularLocation>
        <location evidence="3">Membrane raft</location>
    </subcellularLocation>
</comment>
<evidence type="ECO:0000256" key="19">
    <source>
        <dbReference type="SAM" id="SignalP"/>
    </source>
</evidence>
<dbReference type="KEGG" id="char:105892283"/>
<dbReference type="PANTHER" id="PTHR11481">
    <property type="entry name" value="IMMUNOGLOBULIN FC RECEPTOR"/>
    <property type="match status" value="1"/>
</dbReference>
<dbReference type="Gene3D" id="2.60.40.10">
    <property type="entry name" value="Immunoglobulins"/>
    <property type="match status" value="3"/>
</dbReference>
<keyword evidence="13" id="KW-1015">Disulfide bond</keyword>
<protein>
    <recommendedName>
        <fullName evidence="16">Platelet endothelial cell adhesion molecule</fullName>
    </recommendedName>
</protein>
<keyword evidence="6 18" id="KW-0812">Transmembrane</keyword>
<keyword evidence="21" id="KW-1185">Reference proteome</keyword>
<dbReference type="InterPro" id="IPR007110">
    <property type="entry name" value="Ig-like_dom"/>
</dbReference>
<keyword evidence="12 18" id="KW-0472">Membrane</keyword>
<keyword evidence="9" id="KW-0130">Cell adhesion</keyword>
<dbReference type="InterPro" id="IPR003599">
    <property type="entry name" value="Ig_sub"/>
</dbReference>
<feature type="chain" id="PRO_5028416265" description="Platelet endothelial cell adhesion molecule" evidence="19">
    <location>
        <begin position="33"/>
        <end position="753"/>
    </location>
</feature>
<keyword evidence="11 18" id="KW-1133">Transmembrane helix</keyword>
<reference evidence="22" key="1">
    <citation type="submission" date="2025-08" db="UniProtKB">
        <authorList>
            <consortium name="RefSeq"/>
        </authorList>
    </citation>
    <scope>IDENTIFICATION</scope>
</reference>
<keyword evidence="14" id="KW-0325">Glycoprotein</keyword>
<dbReference type="GO" id="GO:0098742">
    <property type="term" value="P:cell-cell adhesion via plasma-membrane adhesion molecules"/>
    <property type="evidence" value="ECO:0007669"/>
    <property type="project" value="TreeGrafter"/>
</dbReference>
<keyword evidence="10" id="KW-0965">Cell junction</keyword>
<evidence type="ECO:0000313" key="22">
    <source>
        <dbReference type="RefSeq" id="XP_031419879.1"/>
    </source>
</evidence>
<evidence type="ECO:0000256" key="16">
    <source>
        <dbReference type="ARBA" id="ARBA00049765"/>
    </source>
</evidence>
<evidence type="ECO:0000256" key="3">
    <source>
        <dbReference type="ARBA" id="ARBA00004285"/>
    </source>
</evidence>
<keyword evidence="4" id="KW-1003">Cell membrane</keyword>
<dbReference type="GeneID" id="105892283"/>
<dbReference type="AlphaFoldDB" id="A0A6P8F4R4"/>
<dbReference type="GO" id="GO:0045121">
    <property type="term" value="C:membrane raft"/>
    <property type="evidence" value="ECO:0007669"/>
    <property type="project" value="UniProtKB-SubCell"/>
</dbReference>
<dbReference type="InterPro" id="IPR050488">
    <property type="entry name" value="Ig_Fc_receptor"/>
</dbReference>
<feature type="domain" description="Ig-like" evidence="20">
    <location>
        <begin position="37"/>
        <end position="131"/>
    </location>
</feature>
<evidence type="ECO:0000256" key="1">
    <source>
        <dbReference type="ARBA" id="ARBA00004251"/>
    </source>
</evidence>
<evidence type="ECO:0000259" key="20">
    <source>
        <dbReference type="PROSITE" id="PS50835"/>
    </source>
</evidence>
<evidence type="ECO:0000256" key="18">
    <source>
        <dbReference type="SAM" id="Phobius"/>
    </source>
</evidence>
<evidence type="ECO:0000256" key="7">
    <source>
        <dbReference type="ARBA" id="ARBA00022729"/>
    </source>
</evidence>
<evidence type="ECO:0000256" key="6">
    <source>
        <dbReference type="ARBA" id="ARBA00022692"/>
    </source>
</evidence>
<dbReference type="InterPro" id="IPR013783">
    <property type="entry name" value="Ig-like_fold"/>
</dbReference>
<evidence type="ECO:0000256" key="8">
    <source>
        <dbReference type="ARBA" id="ARBA00022737"/>
    </source>
</evidence>
<dbReference type="GO" id="GO:0070161">
    <property type="term" value="C:anchoring junction"/>
    <property type="evidence" value="ECO:0007669"/>
    <property type="project" value="UniProtKB-SubCell"/>
</dbReference>
<dbReference type="GO" id="GO:0004888">
    <property type="term" value="F:transmembrane signaling receptor activity"/>
    <property type="evidence" value="ECO:0007669"/>
    <property type="project" value="TreeGrafter"/>
</dbReference>
<feature type="domain" description="Ig-like" evidence="20">
    <location>
        <begin position="502"/>
        <end position="591"/>
    </location>
</feature>
<evidence type="ECO:0000256" key="17">
    <source>
        <dbReference type="SAM" id="MobiDB-lite"/>
    </source>
</evidence>
<dbReference type="PROSITE" id="PS50835">
    <property type="entry name" value="IG_LIKE"/>
    <property type="match status" value="3"/>
</dbReference>
<dbReference type="PANTHER" id="PTHR11481:SF5">
    <property type="entry name" value="PLATELET ENDOTHELIAL CELL ADHESION MOLECULE"/>
    <property type="match status" value="1"/>
</dbReference>
<evidence type="ECO:0000256" key="15">
    <source>
        <dbReference type="ARBA" id="ARBA00023319"/>
    </source>
</evidence>
<dbReference type="Pfam" id="PF13895">
    <property type="entry name" value="Ig_2"/>
    <property type="match status" value="2"/>
</dbReference>
<feature type="compositionally biased region" description="Basic and acidic residues" evidence="17">
    <location>
        <begin position="743"/>
        <end position="753"/>
    </location>
</feature>
<sequence length="753" mass="83435">MCEHQRPSHRIGTCCLLCLLLLLLFTCQRVKADVSIDDLRLSFHPSPNVQRDTNVTIKCHASVSRSSGFSSPQYAFSIKKDNKELHRTLSTSNTYDYPIEAARVSDSGSYQCFLSIEGKSRSSEREKLKVTGTHKAVIRVDRSSIQEGDEVTVTCAAPGERGSFIFFFYVDNKEVRNNESSSEEYSVQLRLKHSGPNNLTCDYTIRLFSESVPSAISRQAIVVVREIDISVLLTISPSMTIIEADNFSVSCMVNSPNKSESVLLIKGSNILSTGKGKTDYGQTAGTGHSGEYMCKVEINGVFKIDKKMLTVKELFSRPTLTSSPPEAFEGDFIRLSCQSTNVSLESIRKEIKYSIFKDGNRRSINNENGQMTARAGPSADGNYTCLAEAKLISKESPVIVIRSKVLASKPEISVKDKVILDRPFQIQCKSNGTLPIKYTLFEDDKVVYEKTVHHPREEALFATSISRKEHIHKFLCRAQNSPRVHVSSQPLKAFVVEPLGKPLLTTLPVPDNVEEGSELILICNVPSGTPPITFKWYWDSSSSKAHLHTSTVNANSSYHTIQWMERMDSGEYFCEAVNPANNVKSDPVTIHVKLASWKKVLIGAIFLLVVIALILVFIVRCRAKRGKREAATELSVKPASPKSDDSLAVNMGLDTPFLNKVGVDIVPSVWTDRQSSSDSSSDRSRAPSHNGPDVEYTEVVHPQPLDPARVPLKKGTDTVYSELQTAPLDPSEHVDNGTVEYAELNHDLPEPVD</sequence>
<feature type="region of interest" description="Disordered" evidence="17">
    <location>
        <begin position="671"/>
        <end position="753"/>
    </location>
</feature>
<evidence type="ECO:0000256" key="10">
    <source>
        <dbReference type="ARBA" id="ARBA00022949"/>
    </source>
</evidence>
<feature type="domain" description="Ig-like" evidence="20">
    <location>
        <begin position="318"/>
        <end position="399"/>
    </location>
</feature>
<feature type="signal peptide" evidence="19">
    <location>
        <begin position="1"/>
        <end position="32"/>
    </location>
</feature>
<gene>
    <name evidence="22" type="primary">pecam1b</name>
</gene>
<keyword evidence="15" id="KW-0393">Immunoglobulin domain</keyword>
<evidence type="ECO:0000256" key="2">
    <source>
        <dbReference type="ARBA" id="ARBA00004282"/>
    </source>
</evidence>
<dbReference type="GO" id="GO:0006955">
    <property type="term" value="P:immune response"/>
    <property type="evidence" value="ECO:0007669"/>
    <property type="project" value="TreeGrafter"/>
</dbReference>
<dbReference type="SMART" id="SM00409">
    <property type="entry name" value="IG"/>
    <property type="match status" value="5"/>
</dbReference>
<keyword evidence="5" id="KW-0597">Phosphoprotein</keyword>
<dbReference type="InterPro" id="IPR036179">
    <property type="entry name" value="Ig-like_dom_sf"/>
</dbReference>
<keyword evidence="7 19" id="KW-0732">Signal</keyword>
<evidence type="ECO:0000256" key="9">
    <source>
        <dbReference type="ARBA" id="ARBA00022889"/>
    </source>
</evidence>
<name>A0A6P8F4R4_CLUHA</name>
<dbReference type="Pfam" id="PF17736">
    <property type="entry name" value="Ig_C17orf99"/>
    <property type="match status" value="1"/>
</dbReference>
<dbReference type="InterPro" id="IPR040878">
    <property type="entry name" value="IL-40-like_Ig"/>
</dbReference>
<dbReference type="OrthoDB" id="9950534at2759"/>
<dbReference type="Pfam" id="PF13927">
    <property type="entry name" value="Ig_3"/>
    <property type="match status" value="1"/>
</dbReference>
<keyword evidence="8" id="KW-0677">Repeat</keyword>
<accession>A0A6P8F4R4</accession>
<dbReference type="GO" id="GO:0007166">
    <property type="term" value="P:cell surface receptor signaling pathway"/>
    <property type="evidence" value="ECO:0007669"/>
    <property type="project" value="TreeGrafter"/>
</dbReference>
<evidence type="ECO:0000256" key="11">
    <source>
        <dbReference type="ARBA" id="ARBA00022989"/>
    </source>
</evidence>
<evidence type="ECO:0000256" key="14">
    <source>
        <dbReference type="ARBA" id="ARBA00023180"/>
    </source>
</evidence>
<dbReference type="CTD" id="100333180"/>
<dbReference type="Proteomes" id="UP000515152">
    <property type="component" value="Chromosome 26"/>
</dbReference>
<evidence type="ECO:0000256" key="12">
    <source>
        <dbReference type="ARBA" id="ARBA00023136"/>
    </source>
</evidence>
<dbReference type="SUPFAM" id="SSF48726">
    <property type="entry name" value="Immunoglobulin"/>
    <property type="match status" value="3"/>
</dbReference>